<proteinExistence type="predicted"/>
<comment type="caution">
    <text evidence="2">The sequence shown here is derived from an EMBL/GenBank/DDBJ whole genome shotgun (WGS) entry which is preliminary data.</text>
</comment>
<name>A0A6G0S2V5_9STRA</name>
<dbReference type="AlphaFoldDB" id="A0A6G0S2V5"/>
<dbReference type="EMBL" id="QXFY01000319">
    <property type="protein sequence ID" value="KAE9348089.1"/>
    <property type="molecule type" value="Genomic_DNA"/>
</dbReference>
<evidence type="ECO:0000313" key="3">
    <source>
        <dbReference type="Proteomes" id="UP000486351"/>
    </source>
</evidence>
<keyword evidence="1" id="KW-0732">Signal</keyword>
<evidence type="ECO:0000256" key="1">
    <source>
        <dbReference type="SAM" id="SignalP"/>
    </source>
</evidence>
<sequence>MRFRKGKFSFFSCGWFGLFRVAHTLSALKVRTNTRQVQTGLWCEELAPHNRG</sequence>
<feature type="signal peptide" evidence="1">
    <location>
        <begin position="1"/>
        <end position="27"/>
    </location>
</feature>
<reference evidence="2 3" key="1">
    <citation type="submission" date="2018-09" db="EMBL/GenBank/DDBJ databases">
        <title>Genomic investigation of the strawberry pathogen Phytophthora fragariae indicates pathogenicity is determined by transcriptional variation in three key races.</title>
        <authorList>
            <person name="Adams T.M."/>
            <person name="Armitage A.D."/>
            <person name="Sobczyk M.K."/>
            <person name="Bates H.J."/>
            <person name="Dunwell J.M."/>
            <person name="Nellist C.F."/>
            <person name="Harrison R.J."/>
        </authorList>
    </citation>
    <scope>NUCLEOTIDE SEQUENCE [LARGE SCALE GENOMIC DNA]</scope>
    <source>
        <strain evidence="2 3">NOV-77</strain>
    </source>
</reference>
<accession>A0A6G0S2V5</accession>
<organism evidence="2 3">
    <name type="scientific">Phytophthora fragariae</name>
    <dbReference type="NCBI Taxonomy" id="53985"/>
    <lineage>
        <taxon>Eukaryota</taxon>
        <taxon>Sar</taxon>
        <taxon>Stramenopiles</taxon>
        <taxon>Oomycota</taxon>
        <taxon>Peronosporomycetes</taxon>
        <taxon>Peronosporales</taxon>
        <taxon>Peronosporaceae</taxon>
        <taxon>Phytophthora</taxon>
    </lineage>
</organism>
<feature type="chain" id="PRO_5026297617" evidence="1">
    <location>
        <begin position="28"/>
        <end position="52"/>
    </location>
</feature>
<evidence type="ECO:0000313" key="2">
    <source>
        <dbReference type="EMBL" id="KAE9348089.1"/>
    </source>
</evidence>
<dbReference type="Proteomes" id="UP000486351">
    <property type="component" value="Unassembled WGS sequence"/>
</dbReference>
<gene>
    <name evidence="2" type="ORF">PF008_g7511</name>
</gene>
<protein>
    <submittedName>
        <fullName evidence="2">Uncharacterized protein</fullName>
    </submittedName>
</protein>